<organism evidence="2 3">
    <name type="scientific">Parascaris equorum</name>
    <name type="common">Equine roundworm</name>
    <dbReference type="NCBI Taxonomy" id="6256"/>
    <lineage>
        <taxon>Eukaryota</taxon>
        <taxon>Metazoa</taxon>
        <taxon>Ecdysozoa</taxon>
        <taxon>Nematoda</taxon>
        <taxon>Chromadorea</taxon>
        <taxon>Rhabditida</taxon>
        <taxon>Spirurina</taxon>
        <taxon>Ascaridomorpha</taxon>
        <taxon>Ascaridoidea</taxon>
        <taxon>Ascarididae</taxon>
        <taxon>Parascaris</taxon>
    </lineage>
</organism>
<feature type="transmembrane region" description="Helical" evidence="1">
    <location>
        <begin position="63"/>
        <end position="88"/>
    </location>
</feature>
<reference evidence="3" key="1">
    <citation type="submission" date="2022-11" db="UniProtKB">
        <authorList>
            <consortium name="WormBaseParasite"/>
        </authorList>
    </citation>
    <scope>IDENTIFICATION</scope>
</reference>
<dbReference type="WBParaSite" id="PEQ_0000136501-mRNA-1">
    <property type="protein sequence ID" value="PEQ_0000136501-mRNA-1"/>
    <property type="gene ID" value="PEQ_0000136501"/>
</dbReference>
<dbReference type="AlphaFoldDB" id="A0A914R9I5"/>
<keyword evidence="2" id="KW-1185">Reference proteome</keyword>
<sequence>MVDAIEPKSESAHRYYTLESRVASSTRCLRFLLLQANVGHDNRSISQLTIGFVSDSVPYVPLILFQFQCLAQCHVVLGLIIFILASLADYVSSRINTVRLVGLEECCSFYFIMTGLHAAIIFVPSIIIVSSFDIHFYQVRFIESVSFFSFKDNHI</sequence>
<evidence type="ECO:0000256" key="1">
    <source>
        <dbReference type="SAM" id="Phobius"/>
    </source>
</evidence>
<protein>
    <submittedName>
        <fullName evidence="3">G-protein coupled receptors family 1 profile domain-containing protein</fullName>
    </submittedName>
</protein>
<evidence type="ECO:0000313" key="3">
    <source>
        <dbReference type="WBParaSite" id="PEQ_0000136501-mRNA-1"/>
    </source>
</evidence>
<keyword evidence="1" id="KW-0812">Transmembrane</keyword>
<name>A0A914R9I5_PAREQ</name>
<proteinExistence type="predicted"/>
<dbReference type="Proteomes" id="UP000887564">
    <property type="component" value="Unplaced"/>
</dbReference>
<keyword evidence="1" id="KW-0472">Membrane</keyword>
<keyword evidence="1" id="KW-1133">Transmembrane helix</keyword>
<feature type="transmembrane region" description="Helical" evidence="1">
    <location>
        <begin position="109"/>
        <end position="132"/>
    </location>
</feature>
<evidence type="ECO:0000313" key="2">
    <source>
        <dbReference type="Proteomes" id="UP000887564"/>
    </source>
</evidence>
<accession>A0A914R9I5</accession>